<keyword evidence="1" id="KW-0732">Signal</keyword>
<organism evidence="3">
    <name type="scientific">Tetranychus evansi</name>
    <name type="common">red spider mite</name>
    <dbReference type="NCBI Taxonomy" id="178897"/>
    <lineage>
        <taxon>Eukaryota</taxon>
        <taxon>Metazoa</taxon>
        <taxon>Ecdysozoa</taxon>
        <taxon>Arthropoda</taxon>
        <taxon>Chelicerata</taxon>
        <taxon>Arachnida</taxon>
        <taxon>Acari</taxon>
        <taxon>Acariformes</taxon>
        <taxon>Trombidiformes</taxon>
        <taxon>Prostigmata</taxon>
        <taxon>Eleutherengona</taxon>
        <taxon>Raphignathae</taxon>
        <taxon>Tetranychoidea</taxon>
        <taxon>Tetranychidae</taxon>
        <taxon>Tetranychus</taxon>
    </lineage>
</organism>
<evidence type="ECO:0000259" key="2">
    <source>
        <dbReference type="Pfam" id="PF00775"/>
    </source>
</evidence>
<feature type="signal peptide" evidence="1">
    <location>
        <begin position="1"/>
        <end position="18"/>
    </location>
</feature>
<sequence length="262" mass="29152">MFLIKLIIGCLVPVIVLSDPDYVSPRTALPYNSSITNCQAVGRARYQHSCVLAPMVTAGPYFIPEPLRRVNIRENEIGTRMDLIIAVTNSRNCRPVPNADVYIWHANAFGNYSGFNDLAGVQWADDGNSIPQLTSRWLRGVQNTGLTGRVRFVSIVPGWYRGRSLHIHIEIRMGNNLVYVGQLFFTEEFGELLEQVSPYNTVTTPRTTNPDDIRFQQARGAGIMTATGDFVRGIRASITLGIEPTRTVSDQLNPNGDGNREL</sequence>
<dbReference type="EMBL" id="MH979773">
    <property type="protein sequence ID" value="AYV89228.1"/>
    <property type="molecule type" value="mRNA"/>
</dbReference>
<dbReference type="GO" id="GO:0008199">
    <property type="term" value="F:ferric iron binding"/>
    <property type="evidence" value="ECO:0007669"/>
    <property type="project" value="InterPro"/>
</dbReference>
<feature type="chain" id="PRO_5018147538" evidence="1">
    <location>
        <begin position="19"/>
        <end position="262"/>
    </location>
</feature>
<dbReference type="AlphaFoldDB" id="A0A3G5APE7"/>
<dbReference type="PANTHER" id="PTHR34315:SF1">
    <property type="entry name" value="INTRADIOL RING-CLEAVAGE DIOXYGENASES DOMAIN-CONTAINING PROTEIN-RELATED"/>
    <property type="match status" value="1"/>
</dbReference>
<reference evidence="3" key="1">
    <citation type="submission" date="2018-09" db="EMBL/GenBank/DDBJ databases">
        <title>Identification of saliva proteins of spider mite Tetranychus evansi by transcriptome and LC-MS/MS approach.</title>
        <authorList>
            <person name="Huang H.-J."/>
            <person name="Cui J.-R."/>
            <person name="Hong X.-Y."/>
        </authorList>
    </citation>
    <scope>NUCLEOTIDE SEQUENCE</scope>
</reference>
<dbReference type="InterPro" id="IPR000627">
    <property type="entry name" value="Intradiol_dOase_C"/>
</dbReference>
<name>A0A3G5APE7_9ACAR</name>
<dbReference type="PANTHER" id="PTHR34315">
    <property type="match status" value="1"/>
</dbReference>
<evidence type="ECO:0000256" key="1">
    <source>
        <dbReference type="SAM" id="SignalP"/>
    </source>
</evidence>
<dbReference type="SUPFAM" id="SSF49482">
    <property type="entry name" value="Aromatic compound dioxygenase"/>
    <property type="match status" value="1"/>
</dbReference>
<dbReference type="Pfam" id="PF00775">
    <property type="entry name" value="Dioxygenase_C"/>
    <property type="match status" value="1"/>
</dbReference>
<proteinExistence type="evidence at transcript level"/>
<keyword evidence="3" id="KW-0223">Dioxygenase</keyword>
<evidence type="ECO:0000313" key="3">
    <source>
        <dbReference type="EMBL" id="AYV89228.1"/>
    </source>
</evidence>
<dbReference type="InterPro" id="IPR015889">
    <property type="entry name" value="Intradiol_dOase_core"/>
</dbReference>
<keyword evidence="3" id="KW-0560">Oxidoreductase</keyword>
<dbReference type="Gene3D" id="2.60.130.10">
    <property type="entry name" value="Aromatic compound dioxygenase"/>
    <property type="match status" value="1"/>
</dbReference>
<accession>A0A3G5APE7</accession>
<feature type="domain" description="Intradiol ring-cleavage dioxygenases" evidence="2">
    <location>
        <begin position="73"/>
        <end position="186"/>
    </location>
</feature>
<protein>
    <submittedName>
        <fullName evidence="3">Intradiol dioxygenase isoform X1</fullName>
    </submittedName>
</protein>
<dbReference type="GO" id="GO:0016702">
    <property type="term" value="F:oxidoreductase activity, acting on single donors with incorporation of molecular oxygen, incorporation of two atoms of oxygen"/>
    <property type="evidence" value="ECO:0007669"/>
    <property type="project" value="InterPro"/>
</dbReference>